<evidence type="ECO:0000256" key="4">
    <source>
        <dbReference type="ARBA" id="ARBA00022737"/>
    </source>
</evidence>
<feature type="chain" id="PRO_5033360317" evidence="8">
    <location>
        <begin position="38"/>
        <end position="261"/>
    </location>
</feature>
<dbReference type="AlphaFoldDB" id="A0A380JPP1"/>
<dbReference type="InterPro" id="IPR019931">
    <property type="entry name" value="LPXTG_anchor"/>
</dbReference>
<dbReference type="PANTHER" id="PTHR24637">
    <property type="entry name" value="COLLAGEN"/>
    <property type="match status" value="1"/>
</dbReference>
<keyword evidence="7" id="KW-0472">Membrane</keyword>
<name>A0A380JPP1_9STRE</name>
<dbReference type="EMBL" id="UHFF01000003">
    <property type="protein sequence ID" value="SUN69802.1"/>
    <property type="molecule type" value="Genomic_DNA"/>
</dbReference>
<dbReference type="PRINTS" id="PR00015">
    <property type="entry name" value="GPOSANCHOR"/>
</dbReference>
<dbReference type="EMBL" id="UHFF01000002">
    <property type="protein sequence ID" value="SUN44340.1"/>
    <property type="molecule type" value="Genomic_DNA"/>
</dbReference>
<keyword evidence="2" id="KW-0964">Secreted</keyword>
<dbReference type="InterPro" id="IPR019950">
    <property type="entry name" value="M_anchor"/>
</dbReference>
<sequence length="261" mass="27632">MTTKLKCTRVMRQYGICSAALALATLASLGVASTAQAEAPEYPKTSEFSWYPRPYETLQDDVEKFLNRLKAHLEYRLQEFENRQTELETREQESIGQPGPVGPKGQRGDIGPRGPMGPKGPTGEDGRDGQPGPSGPVGPKGPTGDQGIKGSKGDRGAQGPRGDQGAKGERGGRDNQGDQIQKEGQGKSISPKTAKTTEQPASPNVIAPQSAPSKLVVSAARKSVLPVTGEAAYPFFTATALSLIVGASMLVLKEKNNKADY</sequence>
<organism evidence="10 12">
    <name type="scientific">Streptococcus equi subsp. equi</name>
    <dbReference type="NCBI Taxonomy" id="148942"/>
    <lineage>
        <taxon>Bacteria</taxon>
        <taxon>Bacillati</taxon>
        <taxon>Bacillota</taxon>
        <taxon>Bacilli</taxon>
        <taxon>Lactobacillales</taxon>
        <taxon>Streptococcaceae</taxon>
        <taxon>Streptococcus</taxon>
    </lineage>
</organism>
<dbReference type="Proteomes" id="UP000254461">
    <property type="component" value="Unassembled WGS sequence"/>
</dbReference>
<dbReference type="Pfam" id="PF00746">
    <property type="entry name" value="Gram_pos_anchor"/>
    <property type="match status" value="1"/>
</dbReference>
<evidence type="ECO:0000256" key="5">
    <source>
        <dbReference type="ARBA" id="ARBA00023088"/>
    </source>
</evidence>
<protein>
    <submittedName>
        <fullName evidence="10">Collagen-like protein SclZ.1</fullName>
    </submittedName>
</protein>
<feature type="transmembrane region" description="Helical" evidence="7">
    <location>
        <begin position="231"/>
        <end position="252"/>
    </location>
</feature>
<keyword evidence="4" id="KW-0677">Repeat</keyword>
<proteinExistence type="predicted"/>
<evidence type="ECO:0000256" key="1">
    <source>
        <dbReference type="ARBA" id="ARBA00022512"/>
    </source>
</evidence>
<feature type="compositionally biased region" description="Basic and acidic residues" evidence="6">
    <location>
        <begin position="164"/>
        <end position="185"/>
    </location>
</feature>
<keyword evidence="3 8" id="KW-0732">Signal</keyword>
<feature type="signal peptide" evidence="8">
    <location>
        <begin position="1"/>
        <end position="37"/>
    </location>
</feature>
<feature type="domain" description="Gram-positive cocci surface proteins LPxTG" evidence="9">
    <location>
        <begin position="222"/>
        <end position="258"/>
    </location>
</feature>
<dbReference type="RefSeq" id="WP_115250157.1">
    <property type="nucleotide sequence ID" value="NZ_UHFF01000002.1"/>
</dbReference>
<evidence type="ECO:0000313" key="12">
    <source>
        <dbReference type="Proteomes" id="UP000254461"/>
    </source>
</evidence>
<evidence type="ECO:0000313" key="10">
    <source>
        <dbReference type="EMBL" id="SUN44340.1"/>
    </source>
</evidence>
<dbReference type="Pfam" id="PF01391">
    <property type="entry name" value="Collagen"/>
    <property type="match status" value="1"/>
</dbReference>
<evidence type="ECO:0000259" key="9">
    <source>
        <dbReference type="Pfam" id="PF00746"/>
    </source>
</evidence>
<feature type="compositionally biased region" description="Polar residues" evidence="6">
    <location>
        <begin position="187"/>
        <end position="202"/>
    </location>
</feature>
<evidence type="ECO:0000256" key="6">
    <source>
        <dbReference type="SAM" id="MobiDB-lite"/>
    </source>
</evidence>
<keyword evidence="7" id="KW-0812">Transmembrane</keyword>
<evidence type="ECO:0000313" key="11">
    <source>
        <dbReference type="EMBL" id="SUN69802.1"/>
    </source>
</evidence>
<gene>
    <name evidence="10" type="primary">sclZ_1</name>
    <name evidence="11" type="synonym">sclZ_2</name>
    <name evidence="10" type="ORF">NCTC12092_00036</name>
    <name evidence="11" type="ORF">NCTC12092_02096</name>
</gene>
<accession>A0A380JPP1</accession>
<evidence type="ECO:0000256" key="8">
    <source>
        <dbReference type="SAM" id="SignalP"/>
    </source>
</evidence>
<feature type="region of interest" description="Disordered" evidence="6">
    <location>
        <begin position="84"/>
        <end position="212"/>
    </location>
</feature>
<evidence type="ECO:0000256" key="2">
    <source>
        <dbReference type="ARBA" id="ARBA00022525"/>
    </source>
</evidence>
<reference evidence="10 12" key="1">
    <citation type="submission" date="2018-06" db="EMBL/GenBank/DDBJ databases">
        <authorList>
            <consortium name="Pathogen Informatics"/>
            <person name="Doyle S."/>
        </authorList>
    </citation>
    <scope>NUCLEOTIDE SEQUENCE [LARGE SCALE GENOMIC DNA]</scope>
    <source>
        <strain evidence="10 12">NCTC12092</strain>
    </source>
</reference>
<keyword evidence="7" id="KW-1133">Transmembrane helix</keyword>
<feature type="compositionally biased region" description="Basic and acidic residues" evidence="6">
    <location>
        <begin position="84"/>
        <end position="93"/>
    </location>
</feature>
<keyword evidence="10" id="KW-0176">Collagen</keyword>
<keyword evidence="1" id="KW-0134">Cell wall</keyword>
<dbReference type="InterPro" id="IPR008160">
    <property type="entry name" value="Collagen"/>
</dbReference>
<evidence type="ECO:0000256" key="3">
    <source>
        <dbReference type="ARBA" id="ARBA00022729"/>
    </source>
</evidence>
<evidence type="ECO:0000256" key="7">
    <source>
        <dbReference type="SAM" id="Phobius"/>
    </source>
</evidence>
<keyword evidence="5" id="KW-0572">Peptidoglycan-anchor</keyword>